<accession>A0A643FG15</accession>
<keyword evidence="14" id="KW-1133">Transmembrane helix</keyword>
<dbReference type="GO" id="GO:0009029">
    <property type="term" value="F:lipid-A 4'-kinase activity"/>
    <property type="evidence" value="ECO:0007669"/>
    <property type="project" value="UniProtKB-UniRule"/>
</dbReference>
<dbReference type="EC" id="2.7.1.130" evidence="3 13"/>
<evidence type="ECO:0000256" key="14">
    <source>
        <dbReference type="SAM" id="Phobius"/>
    </source>
</evidence>
<evidence type="ECO:0000256" key="6">
    <source>
        <dbReference type="ARBA" id="ARBA00022556"/>
    </source>
</evidence>
<keyword evidence="9 13" id="KW-0418">Kinase</keyword>
<dbReference type="Pfam" id="PF02606">
    <property type="entry name" value="LpxK"/>
    <property type="match status" value="1"/>
</dbReference>
<keyword evidence="6 13" id="KW-0441">Lipid A biosynthesis</keyword>
<organism evidence="15 16">
    <name type="scientific">Ideonella dechloratans</name>
    <dbReference type="NCBI Taxonomy" id="36863"/>
    <lineage>
        <taxon>Bacteria</taxon>
        <taxon>Pseudomonadati</taxon>
        <taxon>Pseudomonadota</taxon>
        <taxon>Betaproteobacteria</taxon>
        <taxon>Burkholderiales</taxon>
        <taxon>Sphaerotilaceae</taxon>
        <taxon>Ideonella</taxon>
    </lineage>
</organism>
<comment type="similarity">
    <text evidence="13">Belongs to the LpxK family.</text>
</comment>
<keyword evidence="14" id="KW-0472">Membrane</keyword>
<dbReference type="Proteomes" id="UP000430120">
    <property type="component" value="Unassembled WGS sequence"/>
</dbReference>
<dbReference type="PANTHER" id="PTHR42724:SF1">
    <property type="entry name" value="TETRAACYLDISACCHARIDE 4'-KINASE, MITOCHONDRIAL-RELATED"/>
    <property type="match status" value="1"/>
</dbReference>
<dbReference type="InterPro" id="IPR027417">
    <property type="entry name" value="P-loop_NTPase"/>
</dbReference>
<gene>
    <name evidence="13" type="primary">lpxK</name>
    <name evidence="15" type="ORF">F7Q92_04940</name>
</gene>
<evidence type="ECO:0000256" key="1">
    <source>
        <dbReference type="ARBA" id="ARBA00002274"/>
    </source>
</evidence>
<dbReference type="NCBIfam" id="TIGR00682">
    <property type="entry name" value="lpxK"/>
    <property type="match status" value="1"/>
</dbReference>
<evidence type="ECO:0000256" key="4">
    <source>
        <dbReference type="ARBA" id="ARBA00016436"/>
    </source>
</evidence>
<comment type="pathway">
    <text evidence="2 13">Glycolipid biosynthesis; lipid IV(A) biosynthesis; lipid IV(A) from (3R)-3-hydroxytetradecanoyl-[acyl-carrier-protein] and UDP-N-acetyl-alpha-D-glucosamine: step 6/6.</text>
</comment>
<dbReference type="GO" id="GO:0009244">
    <property type="term" value="P:lipopolysaccharide core region biosynthetic process"/>
    <property type="evidence" value="ECO:0007669"/>
    <property type="project" value="TreeGrafter"/>
</dbReference>
<dbReference type="EMBL" id="VZPB01000008">
    <property type="protein sequence ID" value="KAB0584057.1"/>
    <property type="molecule type" value="Genomic_DNA"/>
</dbReference>
<sequence>MNALSPLALWLQRQWWRSRPSWGAWLLLPLAGLYLLISGWQRWQGRRWAHRQPPLRAPVLVVGNLIVGGAGKTPTTMALVQALRQRGWHPGVVSRGYGREGDDLLEVTPSTPASLSGDEPLLIRLRTGVPLWVGRDRHAAAQALLSAHPEVDLLVADDGLQHTRLQRTACVIVFDGRGAGNGLPLPAGPLRQPLPRQWPTAALPPGEIVYNADHPSTRLLGHCARRQLAGAVALDLWWRGQPADPACLRALAERSQHAPLLACAAIAEPERFFRQLEQAGLFIHRLPLPDHARLDTAPWPMDATDVLITEKDAVKLAPEQHQTGPRLWVVALDFQLPEEAILSLDRMLRHDSTVHHDR</sequence>
<evidence type="ECO:0000256" key="3">
    <source>
        <dbReference type="ARBA" id="ARBA00012071"/>
    </source>
</evidence>
<dbReference type="GO" id="GO:0005524">
    <property type="term" value="F:ATP binding"/>
    <property type="evidence" value="ECO:0007669"/>
    <property type="project" value="UniProtKB-UniRule"/>
</dbReference>
<keyword evidence="5 13" id="KW-0444">Lipid biosynthesis</keyword>
<evidence type="ECO:0000256" key="12">
    <source>
        <dbReference type="ARBA" id="ARBA00029757"/>
    </source>
</evidence>
<dbReference type="SUPFAM" id="SSF52540">
    <property type="entry name" value="P-loop containing nucleoside triphosphate hydrolases"/>
    <property type="match status" value="1"/>
</dbReference>
<evidence type="ECO:0000256" key="2">
    <source>
        <dbReference type="ARBA" id="ARBA00004870"/>
    </source>
</evidence>
<comment type="function">
    <text evidence="1 13">Transfers the gamma-phosphate of ATP to the 4'-position of a tetraacyldisaccharide 1-phosphate intermediate (termed DS-1-P) to form tetraacyldisaccharide 1,4'-bis-phosphate (lipid IVA).</text>
</comment>
<dbReference type="UniPathway" id="UPA00359">
    <property type="reaction ID" value="UER00482"/>
</dbReference>
<evidence type="ECO:0000256" key="5">
    <source>
        <dbReference type="ARBA" id="ARBA00022516"/>
    </source>
</evidence>
<evidence type="ECO:0000256" key="7">
    <source>
        <dbReference type="ARBA" id="ARBA00022679"/>
    </source>
</evidence>
<keyword evidence="10 13" id="KW-0067">ATP-binding</keyword>
<proteinExistence type="inferred from homology"/>
<dbReference type="OrthoDB" id="9766423at2"/>
<evidence type="ECO:0000256" key="11">
    <source>
        <dbReference type="ARBA" id="ARBA00023098"/>
    </source>
</evidence>
<dbReference type="HAMAP" id="MF_00409">
    <property type="entry name" value="LpxK"/>
    <property type="match status" value="1"/>
</dbReference>
<name>A0A643FG15_IDEDE</name>
<keyword evidence="14" id="KW-0812">Transmembrane</keyword>
<dbReference type="AlphaFoldDB" id="A0A643FG15"/>
<dbReference type="RefSeq" id="WP_151123085.1">
    <property type="nucleotide sequence ID" value="NZ_CP088081.1"/>
</dbReference>
<evidence type="ECO:0000256" key="9">
    <source>
        <dbReference type="ARBA" id="ARBA00022777"/>
    </source>
</evidence>
<reference evidence="15 16" key="1">
    <citation type="submission" date="2019-09" db="EMBL/GenBank/DDBJ databases">
        <title>Draft genome sequences of 48 bacterial type strains from the CCUG.</title>
        <authorList>
            <person name="Tunovic T."/>
            <person name="Pineiro-Iglesias B."/>
            <person name="Unosson C."/>
            <person name="Inganas E."/>
            <person name="Ohlen M."/>
            <person name="Cardew S."/>
            <person name="Jensie-Markopoulos S."/>
            <person name="Salva-Serra F."/>
            <person name="Jaen-Luchoro D."/>
            <person name="Karlsson R."/>
            <person name="Svensson-Stadler L."/>
            <person name="Chun J."/>
            <person name="Moore E."/>
        </authorList>
    </citation>
    <scope>NUCLEOTIDE SEQUENCE [LARGE SCALE GENOMIC DNA]</scope>
    <source>
        <strain evidence="15 16">CCUG 30977</strain>
    </source>
</reference>
<comment type="catalytic activity">
    <reaction evidence="13">
        <text>a lipid A disaccharide + ATP = a lipid IVA + ADP + H(+)</text>
        <dbReference type="Rhea" id="RHEA:67840"/>
        <dbReference type="ChEBI" id="CHEBI:15378"/>
        <dbReference type="ChEBI" id="CHEBI:30616"/>
        <dbReference type="ChEBI" id="CHEBI:176343"/>
        <dbReference type="ChEBI" id="CHEBI:176425"/>
        <dbReference type="ChEBI" id="CHEBI:456216"/>
        <dbReference type="EC" id="2.7.1.130"/>
    </reaction>
</comment>
<keyword evidence="7 13" id="KW-0808">Transferase</keyword>
<keyword evidence="8 13" id="KW-0547">Nucleotide-binding</keyword>
<evidence type="ECO:0000313" key="16">
    <source>
        <dbReference type="Proteomes" id="UP000430120"/>
    </source>
</evidence>
<dbReference type="GO" id="GO:0005886">
    <property type="term" value="C:plasma membrane"/>
    <property type="evidence" value="ECO:0007669"/>
    <property type="project" value="TreeGrafter"/>
</dbReference>
<evidence type="ECO:0000256" key="13">
    <source>
        <dbReference type="HAMAP-Rule" id="MF_00409"/>
    </source>
</evidence>
<keyword evidence="16" id="KW-1185">Reference proteome</keyword>
<dbReference type="InterPro" id="IPR003758">
    <property type="entry name" value="LpxK"/>
</dbReference>
<dbReference type="GO" id="GO:0009245">
    <property type="term" value="P:lipid A biosynthetic process"/>
    <property type="evidence" value="ECO:0007669"/>
    <property type="project" value="UniProtKB-UniRule"/>
</dbReference>
<comment type="caution">
    <text evidence="15">The sequence shown here is derived from an EMBL/GenBank/DDBJ whole genome shotgun (WGS) entry which is preliminary data.</text>
</comment>
<evidence type="ECO:0000313" key="15">
    <source>
        <dbReference type="EMBL" id="KAB0584057.1"/>
    </source>
</evidence>
<dbReference type="PANTHER" id="PTHR42724">
    <property type="entry name" value="TETRAACYLDISACCHARIDE 4'-KINASE"/>
    <property type="match status" value="1"/>
</dbReference>
<keyword evidence="11 13" id="KW-0443">Lipid metabolism</keyword>
<feature type="binding site" evidence="13">
    <location>
        <begin position="66"/>
        <end position="73"/>
    </location>
    <ligand>
        <name>ATP</name>
        <dbReference type="ChEBI" id="CHEBI:30616"/>
    </ligand>
</feature>
<evidence type="ECO:0000256" key="8">
    <source>
        <dbReference type="ARBA" id="ARBA00022741"/>
    </source>
</evidence>
<protein>
    <recommendedName>
        <fullName evidence="4 13">Tetraacyldisaccharide 4'-kinase</fullName>
        <ecNumber evidence="3 13">2.7.1.130</ecNumber>
    </recommendedName>
    <alternativeName>
        <fullName evidence="12 13">Lipid A 4'-kinase</fullName>
    </alternativeName>
</protein>
<evidence type="ECO:0000256" key="10">
    <source>
        <dbReference type="ARBA" id="ARBA00022840"/>
    </source>
</evidence>
<feature type="transmembrane region" description="Helical" evidence="14">
    <location>
        <begin position="20"/>
        <end position="37"/>
    </location>
</feature>